<comment type="caution">
    <text evidence="2">The sequence shown here is derived from an EMBL/GenBank/DDBJ whole genome shotgun (WGS) entry which is preliminary data.</text>
</comment>
<protein>
    <recommendedName>
        <fullName evidence="1">PiggyBac transposable element-derived protein domain-containing protein</fullName>
    </recommendedName>
</protein>
<accession>A0ABQ9H7N9</accession>
<evidence type="ECO:0000313" key="2">
    <source>
        <dbReference type="EMBL" id="KAJ8880323.1"/>
    </source>
</evidence>
<feature type="domain" description="PiggyBac transposable element-derived protein" evidence="1">
    <location>
        <begin position="2"/>
        <end position="274"/>
    </location>
</feature>
<proteinExistence type="predicted"/>
<dbReference type="Proteomes" id="UP001159363">
    <property type="component" value="Chromosome 5"/>
</dbReference>
<organism evidence="2 3">
    <name type="scientific">Dryococelus australis</name>
    <dbReference type="NCBI Taxonomy" id="614101"/>
    <lineage>
        <taxon>Eukaryota</taxon>
        <taxon>Metazoa</taxon>
        <taxon>Ecdysozoa</taxon>
        <taxon>Arthropoda</taxon>
        <taxon>Hexapoda</taxon>
        <taxon>Insecta</taxon>
        <taxon>Pterygota</taxon>
        <taxon>Neoptera</taxon>
        <taxon>Polyneoptera</taxon>
        <taxon>Phasmatodea</taxon>
        <taxon>Verophasmatodea</taxon>
        <taxon>Anareolatae</taxon>
        <taxon>Phasmatidae</taxon>
        <taxon>Eurycanthinae</taxon>
        <taxon>Dryococelus</taxon>
    </lineage>
</organism>
<dbReference type="PANTHER" id="PTHR46599">
    <property type="entry name" value="PIGGYBAC TRANSPOSABLE ELEMENT-DERIVED PROTEIN 4"/>
    <property type="match status" value="1"/>
</dbReference>
<dbReference type="Pfam" id="PF13843">
    <property type="entry name" value="DDE_Tnp_1_7"/>
    <property type="match status" value="1"/>
</dbReference>
<reference evidence="2 3" key="1">
    <citation type="submission" date="2023-02" db="EMBL/GenBank/DDBJ databases">
        <title>LHISI_Scaffold_Assembly.</title>
        <authorList>
            <person name="Stuart O.P."/>
            <person name="Cleave R."/>
            <person name="Magrath M.J.L."/>
            <person name="Mikheyev A.S."/>
        </authorList>
    </citation>
    <scope>NUCLEOTIDE SEQUENCE [LARGE SCALE GENOMIC DNA]</scope>
    <source>
        <strain evidence="2">Daus_M_001</strain>
        <tissue evidence="2">Leg muscle</tissue>
    </source>
</reference>
<gene>
    <name evidence="2" type="ORF">PR048_016790</name>
</gene>
<keyword evidence="3" id="KW-1185">Reference proteome</keyword>
<sequence>MMLLCAIFKSRRESLFCTDTFGRLIFRGVMSLMRCQVLLLALRFDDSFSRKEREKEDPAAAISFIFNKLVSNSQELYTIGAHACIDEALIPLRQVPFSYLMSLTDTHNSYLLNSYIYMGKNSDGMTLSDEERKFTQPTQSVLCLVAPISGSNHNITVDNEFSSVERRKLPYTGTLKTNKREVLKQFLPDKTREVGSSMYGFTDDMTLLSHVPKKSKSCAVDTTNNKPEIISFYNSTKSGVDTMDLKCANYSPNRRTRRWPLAIFYHMISIICVNTDIIHTAVHGTSTLARFDFVKLLANSLIMKHMTRRLQIPNLPSEIRKIITDTFLGYGQDGGRKTEQTDRLDKRKTS</sequence>
<dbReference type="EMBL" id="JARBHB010000006">
    <property type="protein sequence ID" value="KAJ8880323.1"/>
    <property type="molecule type" value="Genomic_DNA"/>
</dbReference>
<evidence type="ECO:0000259" key="1">
    <source>
        <dbReference type="Pfam" id="PF13843"/>
    </source>
</evidence>
<name>A0ABQ9H7N9_9NEOP</name>
<dbReference type="InterPro" id="IPR029526">
    <property type="entry name" value="PGBD"/>
</dbReference>
<dbReference type="PANTHER" id="PTHR46599:SF6">
    <property type="entry name" value="DUAL SPECIFICITY PHOSPHATASE 26"/>
    <property type="match status" value="1"/>
</dbReference>
<evidence type="ECO:0000313" key="3">
    <source>
        <dbReference type="Proteomes" id="UP001159363"/>
    </source>
</evidence>